<dbReference type="EMBL" id="FNHE01000002">
    <property type="protein sequence ID" value="SDL82736.1"/>
    <property type="molecule type" value="Genomic_DNA"/>
</dbReference>
<dbReference type="InterPro" id="IPR014729">
    <property type="entry name" value="Rossmann-like_a/b/a_fold"/>
</dbReference>
<evidence type="ECO:0000313" key="2">
    <source>
        <dbReference type="Proteomes" id="UP000198680"/>
    </source>
</evidence>
<reference evidence="2" key="1">
    <citation type="submission" date="2016-10" db="EMBL/GenBank/DDBJ databases">
        <authorList>
            <person name="Varghese N."/>
            <person name="Submissions S."/>
        </authorList>
    </citation>
    <scope>NUCLEOTIDE SEQUENCE [LARGE SCALE GENOMIC DNA]</scope>
    <source>
        <strain evidence="2">DSM 45419</strain>
    </source>
</reference>
<evidence type="ECO:0008006" key="3">
    <source>
        <dbReference type="Google" id="ProtNLM"/>
    </source>
</evidence>
<organism evidence="1 2">
    <name type="scientific">Geodermatophilus siccatus</name>
    <dbReference type="NCBI Taxonomy" id="1137991"/>
    <lineage>
        <taxon>Bacteria</taxon>
        <taxon>Bacillati</taxon>
        <taxon>Actinomycetota</taxon>
        <taxon>Actinomycetes</taxon>
        <taxon>Geodermatophilales</taxon>
        <taxon>Geodermatophilaceae</taxon>
        <taxon>Geodermatophilus</taxon>
    </lineage>
</organism>
<dbReference type="Proteomes" id="UP000198680">
    <property type="component" value="Unassembled WGS sequence"/>
</dbReference>
<sequence length="148" mass="16465">MTRYLVVAHETVTNPELLDQVRAVREQDAEAEFVLLVPATPVRHLLFRRGDEHDAEVAARKLADRARALFAKRGVPLSDVRVGAPDPVAAIDGEVEVDPGYAGFIISTLPEEKSRWLRMDLPRTVRSKYGLPVYHVVAPQDFSLGDLP</sequence>
<dbReference type="SUPFAM" id="SSF52402">
    <property type="entry name" value="Adenine nucleotide alpha hydrolases-like"/>
    <property type="match status" value="1"/>
</dbReference>
<accession>A0A1G9N876</accession>
<gene>
    <name evidence="1" type="ORF">SAMN05660642_00934</name>
</gene>
<dbReference type="AlphaFoldDB" id="A0A1G9N876"/>
<proteinExistence type="predicted"/>
<dbReference type="Gene3D" id="3.40.50.620">
    <property type="entry name" value="HUPs"/>
    <property type="match status" value="1"/>
</dbReference>
<name>A0A1G9N876_9ACTN</name>
<dbReference type="RefSeq" id="WP_091214444.1">
    <property type="nucleotide sequence ID" value="NZ_FNHE01000002.1"/>
</dbReference>
<evidence type="ECO:0000313" key="1">
    <source>
        <dbReference type="EMBL" id="SDL82736.1"/>
    </source>
</evidence>
<protein>
    <recommendedName>
        <fullName evidence="3">GABA permease</fullName>
    </recommendedName>
</protein>
<keyword evidence="2" id="KW-1185">Reference proteome</keyword>
<dbReference type="OrthoDB" id="5184682at2"/>